<dbReference type="SMART" id="SM00129">
    <property type="entry name" value="KISc"/>
    <property type="match status" value="1"/>
</dbReference>
<name>A0A3M6TL88_POCDA</name>
<dbReference type="InterPro" id="IPR036961">
    <property type="entry name" value="Kinesin_motor_dom_sf"/>
</dbReference>
<dbReference type="SUPFAM" id="SSF50729">
    <property type="entry name" value="PH domain-like"/>
    <property type="match status" value="1"/>
</dbReference>
<dbReference type="InterPro" id="IPR000253">
    <property type="entry name" value="FHA_dom"/>
</dbReference>
<dbReference type="InterPro" id="IPR027417">
    <property type="entry name" value="P-loop_NTPase"/>
</dbReference>
<dbReference type="Pfam" id="PF00498">
    <property type="entry name" value="FHA"/>
    <property type="match status" value="1"/>
</dbReference>
<dbReference type="InterPro" id="IPR011993">
    <property type="entry name" value="PH-like_dom_sf"/>
</dbReference>
<dbReference type="Proteomes" id="UP000275408">
    <property type="component" value="Unassembled WGS sequence"/>
</dbReference>
<evidence type="ECO:0000256" key="4">
    <source>
        <dbReference type="ARBA" id="ARBA00023175"/>
    </source>
</evidence>
<protein>
    <recommendedName>
        <fullName evidence="12">Kinesin motor domain-containing protein</fullName>
    </recommendedName>
</protein>
<gene>
    <name evidence="10" type="ORF">pdam_00001233</name>
</gene>
<evidence type="ECO:0000256" key="6">
    <source>
        <dbReference type="SAM" id="Coils"/>
    </source>
</evidence>
<dbReference type="PROSITE" id="PS50003">
    <property type="entry name" value="PH_DOMAIN"/>
    <property type="match status" value="1"/>
</dbReference>
<evidence type="ECO:0000313" key="11">
    <source>
        <dbReference type="Proteomes" id="UP000275408"/>
    </source>
</evidence>
<dbReference type="InterPro" id="IPR001752">
    <property type="entry name" value="Kinesin_motor_dom"/>
</dbReference>
<dbReference type="Gene3D" id="2.60.200.20">
    <property type="match status" value="1"/>
</dbReference>
<dbReference type="SUPFAM" id="SSF49879">
    <property type="entry name" value="SMAD/FHA domain"/>
    <property type="match status" value="1"/>
</dbReference>
<dbReference type="Gene3D" id="3.40.850.10">
    <property type="entry name" value="Kinesin motor domain"/>
    <property type="match status" value="1"/>
</dbReference>
<accession>A0A3M6TL88</accession>
<keyword evidence="11" id="KW-1185">Reference proteome</keyword>
<evidence type="ECO:0000256" key="7">
    <source>
        <dbReference type="SAM" id="MobiDB-lite"/>
    </source>
</evidence>
<evidence type="ECO:0008006" key="12">
    <source>
        <dbReference type="Google" id="ProtNLM"/>
    </source>
</evidence>
<dbReference type="GO" id="GO:0008017">
    <property type="term" value="F:microtubule binding"/>
    <property type="evidence" value="ECO:0007669"/>
    <property type="project" value="InterPro"/>
</dbReference>
<dbReference type="Pfam" id="PF00225">
    <property type="entry name" value="Kinesin"/>
    <property type="match status" value="1"/>
</dbReference>
<proteinExistence type="inferred from homology"/>
<dbReference type="PANTHER" id="PTHR47117">
    <property type="entry name" value="STAR-RELATED LIPID TRANSFER PROTEIN 9"/>
    <property type="match status" value="1"/>
</dbReference>
<keyword evidence="1 5" id="KW-0547">Nucleotide-binding</keyword>
<evidence type="ECO:0000256" key="5">
    <source>
        <dbReference type="PROSITE-ProRule" id="PRU00283"/>
    </source>
</evidence>
<comment type="similarity">
    <text evidence="5">Belongs to the TRAFAC class myosin-kinesin ATPase superfamily. Kinesin family.</text>
</comment>
<dbReference type="SUPFAM" id="SSF52540">
    <property type="entry name" value="P-loop containing nucleoside triphosphate hydrolases"/>
    <property type="match status" value="1"/>
</dbReference>
<keyword evidence="2 5" id="KW-0067">ATP-binding</keyword>
<dbReference type="InterPro" id="IPR001849">
    <property type="entry name" value="PH_domain"/>
</dbReference>
<comment type="caution">
    <text evidence="10">The sequence shown here is derived from an EMBL/GenBank/DDBJ whole genome shotgun (WGS) entry which is preliminary data.</text>
</comment>
<evidence type="ECO:0000256" key="3">
    <source>
        <dbReference type="ARBA" id="ARBA00023054"/>
    </source>
</evidence>
<organism evidence="10 11">
    <name type="scientific">Pocillopora damicornis</name>
    <name type="common">Cauliflower coral</name>
    <name type="synonym">Millepora damicornis</name>
    <dbReference type="NCBI Taxonomy" id="46731"/>
    <lineage>
        <taxon>Eukaryota</taxon>
        <taxon>Metazoa</taxon>
        <taxon>Cnidaria</taxon>
        <taxon>Anthozoa</taxon>
        <taxon>Hexacorallia</taxon>
        <taxon>Scleractinia</taxon>
        <taxon>Astrocoeniina</taxon>
        <taxon>Pocilloporidae</taxon>
        <taxon>Pocillopora</taxon>
    </lineage>
</organism>
<dbReference type="Pfam" id="PF00169">
    <property type="entry name" value="PH"/>
    <property type="match status" value="1"/>
</dbReference>
<feature type="region of interest" description="Disordered" evidence="7">
    <location>
        <begin position="1082"/>
        <end position="1120"/>
    </location>
</feature>
<reference evidence="10 11" key="1">
    <citation type="journal article" date="2018" name="Sci. Rep.">
        <title>Comparative analysis of the Pocillopora damicornis genome highlights role of immune system in coral evolution.</title>
        <authorList>
            <person name="Cunning R."/>
            <person name="Bay R.A."/>
            <person name="Gillette P."/>
            <person name="Baker A.C."/>
            <person name="Traylor-Knowles N."/>
        </authorList>
    </citation>
    <scope>NUCLEOTIDE SEQUENCE [LARGE SCALE GENOMIC DNA]</scope>
    <source>
        <strain evidence="10">RSMAS</strain>
        <tissue evidence="10">Whole animal</tissue>
    </source>
</reference>
<dbReference type="PROSITE" id="PS50067">
    <property type="entry name" value="KINESIN_MOTOR_2"/>
    <property type="match status" value="1"/>
</dbReference>
<sequence>MAAEANVRVAVAVRPLSENEQENGDECVVWTQNDEIRVLNPDSGHEKLFKFDYTFCNLPTELAEPQEKILEDVGEFLLSSCFNGYNTCVFSYGACGSGKSFIMYGSDKVQGLTPWICQSLFKRASDYKDDTSFRAEVSFLEIHKEFVKDLLGRRRNWQDSLRVREHRELGVYVDKLTKHIVTDVSEALGLIDKGKKNRSICSRSSNSFASGSHTIFTLRFTQARLEDGLPCEMVSVIQLVDLAGSKSIHDECTDNCSTAADVDKSLMTLERVMSSLACPDSESSNSATVPYKDSALTWILKDCFGGNCQTVMVAAVSPAASSHNETLNTLRFANQAKNIMNVPKVNEDANVKLIKELQFEIQTLKTRLKSGNVPSSLGVDKAEKKLQENEDLMKRLTGIWEDKWSKTQKLIERNVIGKQSKTCRALEVRNAMKFKESAGRLEMRLELKFCGSADEERALAVTELGSALKFETDEPHFVSLGGGRLSIGVTLCPIKRGKTVIGVATETCKPDIQLRGKGIEPEHCTVEYNGDAVVLYPKANLCSVDGIPISEPTRLPQGCMICLGKSNYFRFNHPREAKRIKESNPGNRFSIVPDQYYPDVELAIEQYKRDKKERDRLEKENERLLSLENEYKEAVERIEFEKSQLEEERQKLQEMEQQHKEAVDSFEDEIAVQIKELERQREELQHFEEEKEKLATLQEKYEENVKKQELERANKEKKRQQEYERLKTMKAKLEGEEGTEKERVAIEELRQQLALQELNSLEEELQTYERQQLDSELIEEERKKLDEMKERQSVVIKQLEEELNAQIKMLKEEREKENNKIEQEKQRIQLLEKQQQEVLKQIELERQRLDQEREEERRRLQQERERLDKLEEERMELLENAAREQEQEKQMIESEKKRLVELEEKHAQAMKEIEDAMISKQDKMERERQIEFEFFETEQLLLEELEQKQREAAEQLDREREIIRRQFEKEREEERKQVEGEQRRLQELQIQQQETLRQAEEERRRLQAELKSQRELMQKEKSRLVNLEKEYKKIRCNGSEAPLVLSALNMRDISQLGKGCSLEERKQRLEEEKRRLIELKKEAENLQAKQQESGDSGSSGDERAKNQTAKKLQREKERRVQLEKQLAELQQKNNNTAVADDGQKVKELEQALGMERSRRQEMERILSEKQKQEELERVAAAERARKEMMTEKAIQERLPAKVKNGTSHHDNNDLNLVQYLVSTGHVLENCPSVRVTAHACKGYLSKLGGKIIKSWKKRWFVLDRQKRALCYYSDEHQRVPKGIVYFQAIQDVYVDLPSSHKSSSTRTTFCVKTPQETYCVAAPSGLAMSIWIDAILTGREGADFYN</sequence>
<dbReference type="EMBL" id="RCHS01003423">
    <property type="protein sequence ID" value="RMX42126.1"/>
    <property type="molecule type" value="Genomic_DNA"/>
</dbReference>
<feature type="domain" description="Kinesin motor" evidence="9">
    <location>
        <begin position="6"/>
        <end position="339"/>
    </location>
</feature>
<keyword evidence="3 6" id="KW-0175">Coiled coil</keyword>
<dbReference type="GO" id="GO:0003777">
    <property type="term" value="F:microtubule motor activity"/>
    <property type="evidence" value="ECO:0007669"/>
    <property type="project" value="InterPro"/>
</dbReference>
<evidence type="ECO:0000259" key="9">
    <source>
        <dbReference type="PROSITE" id="PS50067"/>
    </source>
</evidence>
<dbReference type="FunFam" id="2.60.200.20:FF:000004">
    <property type="entry name" value="pleckstrin homology-like domain family B member 1 isoform X1"/>
    <property type="match status" value="1"/>
</dbReference>
<evidence type="ECO:0000259" key="8">
    <source>
        <dbReference type="PROSITE" id="PS50003"/>
    </source>
</evidence>
<dbReference type="SMART" id="SM00233">
    <property type="entry name" value="PH"/>
    <property type="match status" value="1"/>
</dbReference>
<evidence type="ECO:0000313" key="10">
    <source>
        <dbReference type="EMBL" id="RMX42126.1"/>
    </source>
</evidence>
<feature type="coiled-coil region" evidence="6">
    <location>
        <begin position="600"/>
        <end position="1037"/>
    </location>
</feature>
<dbReference type="PRINTS" id="PR00380">
    <property type="entry name" value="KINESINHEAVY"/>
</dbReference>
<dbReference type="GO" id="GO:0010970">
    <property type="term" value="P:transport along microtubule"/>
    <property type="evidence" value="ECO:0007669"/>
    <property type="project" value="UniProtKB-ARBA"/>
</dbReference>
<dbReference type="PANTHER" id="PTHR47117:SF6">
    <property type="entry name" value="KINESIN-LIKE PROTEIN KIF16B"/>
    <property type="match status" value="1"/>
</dbReference>
<evidence type="ECO:0000256" key="2">
    <source>
        <dbReference type="ARBA" id="ARBA00022840"/>
    </source>
</evidence>
<dbReference type="OrthoDB" id="6020705at2759"/>
<dbReference type="Gene3D" id="2.30.29.30">
    <property type="entry name" value="Pleckstrin-homology domain (PH domain)/Phosphotyrosine-binding domain (PTB)"/>
    <property type="match status" value="1"/>
</dbReference>
<feature type="domain" description="PH" evidence="8">
    <location>
        <begin position="1237"/>
        <end position="1340"/>
    </location>
</feature>
<dbReference type="GO" id="GO:0005524">
    <property type="term" value="F:ATP binding"/>
    <property type="evidence" value="ECO:0007669"/>
    <property type="project" value="UniProtKB-UniRule"/>
</dbReference>
<dbReference type="InterPro" id="IPR008984">
    <property type="entry name" value="SMAD_FHA_dom_sf"/>
</dbReference>
<keyword evidence="4 5" id="KW-0505">Motor protein</keyword>
<evidence type="ECO:0000256" key="1">
    <source>
        <dbReference type="ARBA" id="ARBA00022741"/>
    </source>
</evidence>
<feature type="binding site" evidence="5">
    <location>
        <begin position="93"/>
        <end position="100"/>
    </location>
    <ligand>
        <name>ATP</name>
        <dbReference type="ChEBI" id="CHEBI:30616"/>
    </ligand>
</feature>
<dbReference type="CDD" id="cd22713">
    <property type="entry name" value="FHA_PHLB1"/>
    <property type="match status" value="1"/>
</dbReference>